<evidence type="ECO:0000313" key="3">
    <source>
        <dbReference type="WBParaSite" id="ASIM_0001722101-mRNA-1"/>
    </source>
</evidence>
<dbReference type="Proteomes" id="UP000267096">
    <property type="component" value="Unassembled WGS sequence"/>
</dbReference>
<evidence type="ECO:0000313" key="2">
    <source>
        <dbReference type="Proteomes" id="UP000267096"/>
    </source>
</evidence>
<keyword evidence="2" id="KW-1185">Reference proteome</keyword>
<reference evidence="3" key="1">
    <citation type="submission" date="2017-02" db="UniProtKB">
        <authorList>
            <consortium name="WormBaseParasite"/>
        </authorList>
    </citation>
    <scope>IDENTIFICATION</scope>
</reference>
<proteinExistence type="predicted"/>
<protein>
    <submittedName>
        <fullName evidence="1 3">Uncharacterized protein</fullName>
    </submittedName>
</protein>
<dbReference type="WBParaSite" id="ASIM_0001722101-mRNA-1">
    <property type="protein sequence ID" value="ASIM_0001722101-mRNA-1"/>
    <property type="gene ID" value="ASIM_0001722101"/>
</dbReference>
<gene>
    <name evidence="1" type="ORF">ASIM_LOCUS16629</name>
</gene>
<sequence length="83" mass="8938">MPICVKFSIKGSPDQLDTSFVSVYAAVSCNIAPLSNIVIITVRHADIAECLSRLLPVCMRGCIPCISRRTSIIFPTSIIVSPS</sequence>
<name>A0A0M3K8D0_ANISI</name>
<dbReference type="PROSITE" id="PS51257">
    <property type="entry name" value="PROKAR_LIPOPROTEIN"/>
    <property type="match status" value="1"/>
</dbReference>
<dbReference type="EMBL" id="UYRR01033260">
    <property type="protein sequence ID" value="VDK58300.1"/>
    <property type="molecule type" value="Genomic_DNA"/>
</dbReference>
<dbReference type="AlphaFoldDB" id="A0A0M3K8D0"/>
<evidence type="ECO:0000313" key="1">
    <source>
        <dbReference type="EMBL" id="VDK58300.1"/>
    </source>
</evidence>
<reference evidence="1 2" key="2">
    <citation type="submission" date="2018-11" db="EMBL/GenBank/DDBJ databases">
        <authorList>
            <consortium name="Pathogen Informatics"/>
        </authorList>
    </citation>
    <scope>NUCLEOTIDE SEQUENCE [LARGE SCALE GENOMIC DNA]</scope>
</reference>
<organism evidence="3">
    <name type="scientific">Anisakis simplex</name>
    <name type="common">Herring worm</name>
    <dbReference type="NCBI Taxonomy" id="6269"/>
    <lineage>
        <taxon>Eukaryota</taxon>
        <taxon>Metazoa</taxon>
        <taxon>Ecdysozoa</taxon>
        <taxon>Nematoda</taxon>
        <taxon>Chromadorea</taxon>
        <taxon>Rhabditida</taxon>
        <taxon>Spirurina</taxon>
        <taxon>Ascaridomorpha</taxon>
        <taxon>Ascaridoidea</taxon>
        <taxon>Anisakidae</taxon>
        <taxon>Anisakis</taxon>
        <taxon>Anisakis simplex complex</taxon>
    </lineage>
</organism>
<accession>A0A0M3K8D0</accession>